<organism evidence="3 4">
    <name type="scientific">Paenibacillus psychroresistens</name>
    <dbReference type="NCBI Taxonomy" id="1778678"/>
    <lineage>
        <taxon>Bacteria</taxon>
        <taxon>Bacillati</taxon>
        <taxon>Bacillota</taxon>
        <taxon>Bacilli</taxon>
        <taxon>Bacillales</taxon>
        <taxon>Paenibacillaceae</taxon>
        <taxon>Paenibacillus</taxon>
    </lineage>
</organism>
<feature type="signal peptide" evidence="1">
    <location>
        <begin position="1"/>
        <end position="24"/>
    </location>
</feature>
<dbReference type="Proteomes" id="UP000426246">
    <property type="component" value="Chromosome"/>
</dbReference>
<name>A0A6B8RN43_9BACL</name>
<dbReference type="EMBL" id="CP034235">
    <property type="protein sequence ID" value="QGQ97184.1"/>
    <property type="molecule type" value="Genomic_DNA"/>
</dbReference>
<protein>
    <submittedName>
        <fullName evidence="3">S-layer homology domain-containing protein</fullName>
    </submittedName>
</protein>
<dbReference type="InterPro" id="IPR001119">
    <property type="entry name" value="SLH_dom"/>
</dbReference>
<dbReference type="KEGG" id="ppsc:EHS13_21000"/>
<sequence length="346" mass="37222">MNALKKINLSLVLLITLSSGIVESHISAADTTVKADAAVFSDAKSHWAKATIAWATEKKIVNGYPDGTFKPDLKVKEAEFLTMFANAFGFDAQSSKLAWPEPTYNYLSEFNFPIKGAIDKNLRTAYINRLQVAEIITGANGVNFTGNNAIQYILGKKLSNGKVSPTISGYMGTDNLTRAEAVTFIKNLLDQGMSKLLPRPQEASAASLLPALPFDPTNLPPAIATAYTKLQAIIKNYPGFNVTATADHIGIAKDGNKFDSVIFKPANIKGQVSITQLFGDGSSTSISLAVELLKAQGLEIKEDFAAKVKSAMNIGEKATVTVGKIEILIAPSPDVKDNVEFWYAIN</sequence>
<evidence type="ECO:0000313" key="3">
    <source>
        <dbReference type="EMBL" id="QGQ97184.1"/>
    </source>
</evidence>
<reference evidence="4" key="1">
    <citation type="submission" date="2018-11" db="EMBL/GenBank/DDBJ databases">
        <title>Complete genome sequence of Paenibacillus sp. ML311-T8.</title>
        <authorList>
            <person name="Nam Y.-D."/>
            <person name="Kang J."/>
            <person name="Chung W.-H."/>
            <person name="Park Y.S."/>
        </authorList>
    </citation>
    <scope>NUCLEOTIDE SEQUENCE [LARGE SCALE GENOMIC DNA]</scope>
    <source>
        <strain evidence="4">ML311-T8</strain>
    </source>
</reference>
<dbReference type="RefSeq" id="WP_155702286.1">
    <property type="nucleotide sequence ID" value="NZ_CP034235.1"/>
</dbReference>
<feature type="domain" description="SLH" evidence="2">
    <location>
        <begin position="35"/>
        <end position="98"/>
    </location>
</feature>
<keyword evidence="4" id="KW-1185">Reference proteome</keyword>
<feature type="chain" id="PRO_5039188997" evidence="1">
    <location>
        <begin position="25"/>
        <end position="346"/>
    </location>
</feature>
<dbReference type="AlphaFoldDB" id="A0A6B8RN43"/>
<keyword evidence="1" id="KW-0732">Signal</keyword>
<dbReference type="InterPro" id="IPR051465">
    <property type="entry name" value="Cell_Envelope_Struct_Comp"/>
</dbReference>
<evidence type="ECO:0000313" key="4">
    <source>
        <dbReference type="Proteomes" id="UP000426246"/>
    </source>
</evidence>
<dbReference type="PANTHER" id="PTHR43308">
    <property type="entry name" value="OUTER MEMBRANE PROTEIN ALPHA-RELATED"/>
    <property type="match status" value="1"/>
</dbReference>
<gene>
    <name evidence="3" type="ORF">EHS13_21000</name>
</gene>
<accession>A0A6B8RN43</accession>
<dbReference type="OrthoDB" id="2678541at2"/>
<evidence type="ECO:0000256" key="1">
    <source>
        <dbReference type="SAM" id="SignalP"/>
    </source>
</evidence>
<dbReference type="PANTHER" id="PTHR43308:SF5">
    <property type="entry name" value="S-LAYER PROTEIN _ PEPTIDOGLYCAN ENDO-BETA-N-ACETYLGLUCOSAMINIDASE"/>
    <property type="match status" value="1"/>
</dbReference>
<dbReference type="Pfam" id="PF00395">
    <property type="entry name" value="SLH"/>
    <property type="match status" value="1"/>
</dbReference>
<proteinExistence type="predicted"/>
<evidence type="ECO:0000259" key="2">
    <source>
        <dbReference type="PROSITE" id="PS51272"/>
    </source>
</evidence>
<dbReference type="PROSITE" id="PS51272">
    <property type="entry name" value="SLH"/>
    <property type="match status" value="1"/>
</dbReference>